<name>A0A9X3N568_9ACTN</name>
<sequence>MSDTDAQALRALTLATRTAVAILGPGDQAREVAQEVAIRVLERRTQLRDPDKFDAWVHRIALRETFRAQRGTRRRRAAEATLDDTALELPAPATDHAGQLDAAAASRLALQRLGERERMAMVLRYVHDLPDSQIAAVLDCRRGTVNSLISRARTRLRAMPDLERLTTAGEPR</sequence>
<protein>
    <submittedName>
        <fullName evidence="8">Sigma-70 family RNA polymerase sigma factor</fullName>
    </submittedName>
</protein>
<evidence type="ECO:0000256" key="4">
    <source>
        <dbReference type="ARBA" id="ARBA00023125"/>
    </source>
</evidence>
<keyword evidence="4" id="KW-0238">DNA-binding</keyword>
<evidence type="ECO:0000256" key="3">
    <source>
        <dbReference type="ARBA" id="ARBA00023082"/>
    </source>
</evidence>
<dbReference type="SUPFAM" id="SSF88946">
    <property type="entry name" value="Sigma2 domain of RNA polymerase sigma factors"/>
    <property type="match status" value="1"/>
</dbReference>
<dbReference type="GO" id="GO:0016987">
    <property type="term" value="F:sigma factor activity"/>
    <property type="evidence" value="ECO:0007669"/>
    <property type="project" value="UniProtKB-KW"/>
</dbReference>
<dbReference type="InterPro" id="IPR014284">
    <property type="entry name" value="RNA_pol_sigma-70_dom"/>
</dbReference>
<reference evidence="8" key="1">
    <citation type="submission" date="2022-10" db="EMBL/GenBank/DDBJ databases">
        <title>The WGS of Solirubrobacter phytolaccae KCTC 29190.</title>
        <authorList>
            <person name="Jiang Z."/>
        </authorList>
    </citation>
    <scope>NUCLEOTIDE SEQUENCE</scope>
    <source>
        <strain evidence="8">KCTC 29190</strain>
    </source>
</reference>
<dbReference type="NCBIfam" id="TIGR02937">
    <property type="entry name" value="sigma70-ECF"/>
    <property type="match status" value="1"/>
</dbReference>
<dbReference type="InterPro" id="IPR013325">
    <property type="entry name" value="RNA_pol_sigma_r2"/>
</dbReference>
<dbReference type="RefSeq" id="WP_270024156.1">
    <property type="nucleotide sequence ID" value="NZ_JAPDDP010000007.1"/>
</dbReference>
<dbReference type="Gene3D" id="1.10.1740.10">
    <property type="match status" value="1"/>
</dbReference>
<dbReference type="CDD" id="cd06171">
    <property type="entry name" value="Sigma70_r4"/>
    <property type="match status" value="1"/>
</dbReference>
<keyword evidence="2" id="KW-0805">Transcription regulation</keyword>
<feature type="domain" description="RNA polymerase sigma factor 70 region 4 type 2" evidence="7">
    <location>
        <begin position="108"/>
        <end position="156"/>
    </location>
</feature>
<evidence type="ECO:0000259" key="6">
    <source>
        <dbReference type="Pfam" id="PF04542"/>
    </source>
</evidence>
<evidence type="ECO:0000256" key="5">
    <source>
        <dbReference type="ARBA" id="ARBA00023163"/>
    </source>
</evidence>
<accession>A0A9X3N568</accession>
<keyword evidence="9" id="KW-1185">Reference proteome</keyword>
<dbReference type="Proteomes" id="UP001147653">
    <property type="component" value="Unassembled WGS sequence"/>
</dbReference>
<dbReference type="PANTHER" id="PTHR43133">
    <property type="entry name" value="RNA POLYMERASE ECF-TYPE SIGMA FACTO"/>
    <property type="match status" value="1"/>
</dbReference>
<dbReference type="GO" id="GO:0003677">
    <property type="term" value="F:DNA binding"/>
    <property type="evidence" value="ECO:0007669"/>
    <property type="project" value="UniProtKB-KW"/>
</dbReference>
<dbReference type="Gene3D" id="1.10.10.10">
    <property type="entry name" value="Winged helix-like DNA-binding domain superfamily/Winged helix DNA-binding domain"/>
    <property type="match status" value="1"/>
</dbReference>
<gene>
    <name evidence="8" type="ORF">OJ997_06050</name>
</gene>
<dbReference type="Pfam" id="PF08281">
    <property type="entry name" value="Sigma70_r4_2"/>
    <property type="match status" value="1"/>
</dbReference>
<dbReference type="InterPro" id="IPR039425">
    <property type="entry name" value="RNA_pol_sigma-70-like"/>
</dbReference>
<evidence type="ECO:0000256" key="2">
    <source>
        <dbReference type="ARBA" id="ARBA00023015"/>
    </source>
</evidence>
<evidence type="ECO:0000313" key="8">
    <source>
        <dbReference type="EMBL" id="MDA0179849.1"/>
    </source>
</evidence>
<dbReference type="PANTHER" id="PTHR43133:SF8">
    <property type="entry name" value="RNA POLYMERASE SIGMA FACTOR HI_1459-RELATED"/>
    <property type="match status" value="1"/>
</dbReference>
<dbReference type="SUPFAM" id="SSF88659">
    <property type="entry name" value="Sigma3 and sigma4 domains of RNA polymerase sigma factors"/>
    <property type="match status" value="1"/>
</dbReference>
<feature type="domain" description="RNA polymerase sigma-70 region 2" evidence="6">
    <location>
        <begin position="13"/>
        <end position="74"/>
    </location>
</feature>
<dbReference type="EMBL" id="JAPDDP010000007">
    <property type="protein sequence ID" value="MDA0179849.1"/>
    <property type="molecule type" value="Genomic_DNA"/>
</dbReference>
<dbReference type="InterPro" id="IPR013249">
    <property type="entry name" value="RNA_pol_sigma70_r4_t2"/>
</dbReference>
<comment type="similarity">
    <text evidence="1">Belongs to the sigma-70 factor family. ECF subfamily.</text>
</comment>
<dbReference type="GO" id="GO:0006352">
    <property type="term" value="P:DNA-templated transcription initiation"/>
    <property type="evidence" value="ECO:0007669"/>
    <property type="project" value="InterPro"/>
</dbReference>
<dbReference type="Pfam" id="PF04542">
    <property type="entry name" value="Sigma70_r2"/>
    <property type="match status" value="1"/>
</dbReference>
<dbReference type="InterPro" id="IPR036388">
    <property type="entry name" value="WH-like_DNA-bd_sf"/>
</dbReference>
<keyword evidence="3" id="KW-0731">Sigma factor</keyword>
<keyword evidence="5" id="KW-0804">Transcription</keyword>
<dbReference type="InterPro" id="IPR013324">
    <property type="entry name" value="RNA_pol_sigma_r3/r4-like"/>
</dbReference>
<dbReference type="AlphaFoldDB" id="A0A9X3N568"/>
<dbReference type="InterPro" id="IPR007627">
    <property type="entry name" value="RNA_pol_sigma70_r2"/>
</dbReference>
<evidence type="ECO:0000259" key="7">
    <source>
        <dbReference type="Pfam" id="PF08281"/>
    </source>
</evidence>
<evidence type="ECO:0000256" key="1">
    <source>
        <dbReference type="ARBA" id="ARBA00010641"/>
    </source>
</evidence>
<proteinExistence type="inferred from homology"/>
<comment type="caution">
    <text evidence="8">The sequence shown here is derived from an EMBL/GenBank/DDBJ whole genome shotgun (WGS) entry which is preliminary data.</text>
</comment>
<evidence type="ECO:0000313" key="9">
    <source>
        <dbReference type="Proteomes" id="UP001147653"/>
    </source>
</evidence>
<organism evidence="8 9">
    <name type="scientific">Solirubrobacter phytolaccae</name>
    <dbReference type="NCBI Taxonomy" id="1404360"/>
    <lineage>
        <taxon>Bacteria</taxon>
        <taxon>Bacillati</taxon>
        <taxon>Actinomycetota</taxon>
        <taxon>Thermoleophilia</taxon>
        <taxon>Solirubrobacterales</taxon>
        <taxon>Solirubrobacteraceae</taxon>
        <taxon>Solirubrobacter</taxon>
    </lineage>
</organism>